<evidence type="ECO:0000256" key="1">
    <source>
        <dbReference type="SAM" id="MobiDB-lite"/>
    </source>
</evidence>
<reference evidence="2 3" key="1">
    <citation type="submission" date="2019-05" db="EMBL/GenBank/DDBJ databases">
        <title>Another draft genome of Portunus trituberculatus and its Hox gene families provides insights of decapod evolution.</title>
        <authorList>
            <person name="Jeong J.-H."/>
            <person name="Song I."/>
            <person name="Kim S."/>
            <person name="Choi T."/>
            <person name="Kim D."/>
            <person name="Ryu S."/>
            <person name="Kim W."/>
        </authorList>
    </citation>
    <scope>NUCLEOTIDE SEQUENCE [LARGE SCALE GENOMIC DNA]</scope>
    <source>
        <tissue evidence="2">Muscle</tissue>
    </source>
</reference>
<accession>A0A5B7HAK1</accession>
<dbReference type="Proteomes" id="UP000324222">
    <property type="component" value="Unassembled WGS sequence"/>
</dbReference>
<sequence length="69" mass="7796">MDSDSGATAAAARHPRQFTDLSGFFRSHPPTPSRRGSRDCERNTGKRLEIIEIFCEKFVLILEYPLALD</sequence>
<comment type="caution">
    <text evidence="2">The sequence shown here is derived from an EMBL/GenBank/DDBJ whole genome shotgun (WGS) entry which is preliminary data.</text>
</comment>
<dbReference type="AlphaFoldDB" id="A0A5B7HAK1"/>
<proteinExistence type="predicted"/>
<name>A0A5B7HAK1_PORTR</name>
<dbReference type="OrthoDB" id="6156546at2759"/>
<protein>
    <submittedName>
        <fullName evidence="2">Uncharacterized protein</fullName>
    </submittedName>
</protein>
<dbReference type="EMBL" id="VSRR010023797">
    <property type="protein sequence ID" value="MPC65764.1"/>
    <property type="molecule type" value="Genomic_DNA"/>
</dbReference>
<evidence type="ECO:0000313" key="3">
    <source>
        <dbReference type="Proteomes" id="UP000324222"/>
    </source>
</evidence>
<feature type="region of interest" description="Disordered" evidence="1">
    <location>
        <begin position="1"/>
        <end position="42"/>
    </location>
</feature>
<organism evidence="2 3">
    <name type="scientific">Portunus trituberculatus</name>
    <name type="common">Swimming crab</name>
    <name type="synonym">Neptunus trituberculatus</name>
    <dbReference type="NCBI Taxonomy" id="210409"/>
    <lineage>
        <taxon>Eukaryota</taxon>
        <taxon>Metazoa</taxon>
        <taxon>Ecdysozoa</taxon>
        <taxon>Arthropoda</taxon>
        <taxon>Crustacea</taxon>
        <taxon>Multicrustacea</taxon>
        <taxon>Malacostraca</taxon>
        <taxon>Eumalacostraca</taxon>
        <taxon>Eucarida</taxon>
        <taxon>Decapoda</taxon>
        <taxon>Pleocyemata</taxon>
        <taxon>Brachyura</taxon>
        <taxon>Eubrachyura</taxon>
        <taxon>Portunoidea</taxon>
        <taxon>Portunidae</taxon>
        <taxon>Portuninae</taxon>
        <taxon>Portunus</taxon>
    </lineage>
</organism>
<evidence type="ECO:0000313" key="2">
    <source>
        <dbReference type="EMBL" id="MPC65764.1"/>
    </source>
</evidence>
<gene>
    <name evidence="2" type="ORF">E2C01_059900</name>
</gene>
<keyword evidence="3" id="KW-1185">Reference proteome</keyword>